<name>A0A8T0QT54_PANVG</name>
<gene>
    <name evidence="1" type="ORF">PVAP13_6NG013731</name>
</gene>
<dbReference type="EMBL" id="CM029048">
    <property type="protein sequence ID" value="KAG2576200.1"/>
    <property type="molecule type" value="Genomic_DNA"/>
</dbReference>
<keyword evidence="2" id="KW-1185">Reference proteome</keyword>
<comment type="caution">
    <text evidence="1">The sequence shown here is derived from an EMBL/GenBank/DDBJ whole genome shotgun (WGS) entry which is preliminary data.</text>
</comment>
<evidence type="ECO:0000313" key="2">
    <source>
        <dbReference type="Proteomes" id="UP000823388"/>
    </source>
</evidence>
<evidence type="ECO:0000313" key="1">
    <source>
        <dbReference type="EMBL" id="KAG2576200.1"/>
    </source>
</evidence>
<reference evidence="1" key="1">
    <citation type="submission" date="2020-05" db="EMBL/GenBank/DDBJ databases">
        <title>WGS assembly of Panicum virgatum.</title>
        <authorList>
            <person name="Lovell J.T."/>
            <person name="Jenkins J."/>
            <person name="Shu S."/>
            <person name="Juenger T.E."/>
            <person name="Schmutz J."/>
        </authorList>
    </citation>
    <scope>NUCLEOTIDE SEQUENCE</scope>
    <source>
        <strain evidence="1">AP13</strain>
    </source>
</reference>
<proteinExistence type="predicted"/>
<protein>
    <submittedName>
        <fullName evidence="1">Uncharacterized protein</fullName>
    </submittedName>
</protein>
<accession>A0A8T0QT54</accession>
<organism evidence="1 2">
    <name type="scientific">Panicum virgatum</name>
    <name type="common">Blackwell switchgrass</name>
    <dbReference type="NCBI Taxonomy" id="38727"/>
    <lineage>
        <taxon>Eukaryota</taxon>
        <taxon>Viridiplantae</taxon>
        <taxon>Streptophyta</taxon>
        <taxon>Embryophyta</taxon>
        <taxon>Tracheophyta</taxon>
        <taxon>Spermatophyta</taxon>
        <taxon>Magnoliopsida</taxon>
        <taxon>Liliopsida</taxon>
        <taxon>Poales</taxon>
        <taxon>Poaceae</taxon>
        <taxon>PACMAD clade</taxon>
        <taxon>Panicoideae</taxon>
        <taxon>Panicodae</taxon>
        <taxon>Paniceae</taxon>
        <taxon>Panicinae</taxon>
        <taxon>Panicum</taxon>
        <taxon>Panicum sect. Hiantes</taxon>
    </lineage>
</organism>
<dbReference type="AlphaFoldDB" id="A0A8T0QT54"/>
<dbReference type="Proteomes" id="UP000823388">
    <property type="component" value="Chromosome 6N"/>
</dbReference>
<sequence length="149" mass="16514">MCGSVSKDPSARSKEEKKRKYIVRDDDAFAAVSERTARSAADAHAPSCVWCALLAAAACCSFADASLLIRLTYDCRGQARPLSRFSSPPNQPTPVIHPCRWLSEEIEGGAQECADVQGICSHKKNFRQMFLVKRHKRKRGLQMKSKTAD</sequence>